<evidence type="ECO:0000256" key="1">
    <source>
        <dbReference type="SAM" id="MobiDB-lite"/>
    </source>
</evidence>
<feature type="compositionally biased region" description="Basic and acidic residues" evidence="1">
    <location>
        <begin position="15"/>
        <end position="35"/>
    </location>
</feature>
<evidence type="ECO:0000313" key="3">
    <source>
        <dbReference type="EMBL" id="CCC47469.1"/>
    </source>
</evidence>
<organism evidence="3">
    <name type="scientific">Trypanosoma vivax (strain Y486)</name>
    <dbReference type="NCBI Taxonomy" id="1055687"/>
    <lineage>
        <taxon>Eukaryota</taxon>
        <taxon>Discoba</taxon>
        <taxon>Euglenozoa</taxon>
        <taxon>Kinetoplastea</taxon>
        <taxon>Metakinetoplastina</taxon>
        <taxon>Trypanosomatida</taxon>
        <taxon>Trypanosomatidae</taxon>
        <taxon>Trypanosoma</taxon>
        <taxon>Duttonella</taxon>
    </lineage>
</organism>
<keyword evidence="2" id="KW-0472">Membrane</keyword>
<reference evidence="3" key="1">
    <citation type="journal article" date="2012" name="Proc. Natl. Acad. Sci. U.S.A.">
        <title>Antigenic diversity is generated by distinct evolutionary mechanisms in African trypanosome species.</title>
        <authorList>
            <person name="Jackson A.P."/>
            <person name="Berry A."/>
            <person name="Aslett M."/>
            <person name="Allison H.C."/>
            <person name="Burton P."/>
            <person name="Vavrova-Anderson J."/>
            <person name="Brown R."/>
            <person name="Browne H."/>
            <person name="Corton N."/>
            <person name="Hauser H."/>
            <person name="Gamble J."/>
            <person name="Gilderthorp R."/>
            <person name="Marcello L."/>
            <person name="McQuillan J."/>
            <person name="Otto T.D."/>
            <person name="Quail M.A."/>
            <person name="Sanders M.J."/>
            <person name="van Tonder A."/>
            <person name="Ginger M.L."/>
            <person name="Field M.C."/>
            <person name="Barry J.D."/>
            <person name="Hertz-Fowler C."/>
            <person name="Berriman M."/>
        </authorList>
    </citation>
    <scope>NUCLEOTIDE SEQUENCE</scope>
    <source>
        <strain evidence="3">Y486</strain>
    </source>
</reference>
<evidence type="ECO:0000256" key="2">
    <source>
        <dbReference type="SAM" id="Phobius"/>
    </source>
</evidence>
<dbReference type="AlphaFoldDB" id="G0TU35"/>
<feature type="region of interest" description="Disordered" evidence="1">
    <location>
        <begin position="113"/>
        <end position="149"/>
    </location>
</feature>
<gene>
    <name evidence="3" type="ORF">TVY486_0401350</name>
</gene>
<dbReference type="EMBL" id="HE573020">
    <property type="protein sequence ID" value="CCC47469.1"/>
    <property type="molecule type" value="Genomic_DNA"/>
</dbReference>
<dbReference type="OMA" id="INKETVM"/>
<keyword evidence="2" id="KW-1133">Transmembrane helix</keyword>
<feature type="compositionally biased region" description="Basic and acidic residues" evidence="1">
    <location>
        <begin position="113"/>
        <end position="122"/>
    </location>
</feature>
<name>G0TU35_TRYVY</name>
<accession>G0TU35</accession>
<feature type="region of interest" description="Disordered" evidence="1">
    <location>
        <begin position="1"/>
        <end position="35"/>
    </location>
</feature>
<feature type="region of interest" description="Disordered" evidence="1">
    <location>
        <begin position="308"/>
        <end position="328"/>
    </location>
</feature>
<feature type="transmembrane region" description="Helical" evidence="2">
    <location>
        <begin position="419"/>
        <end position="440"/>
    </location>
</feature>
<sequence length="547" mass="61313">MSRTDPDAPSVSVTRQRDALSERHGAEITPRDDGSVRKPVINLESPCENLPLLSQHDLGFIGQCVTVVEEATLIGEQVFLRYEGMVLMVNKDTVILMNVRRYSDLDFLKHEEEMKRERERRGGARRRRRLTRETSTRGASHESPSELCALDDRDVAQEDDIRAGNGSANADGEAGGAVFLLPASARECHGLSKKERASQLTGSVTTGPMPFVTLSRCRIHAVTLSDDPRPVAYRILRDPSMRCFDMQYLRMHVRRFLVLSSQGKGSPNVPLRPFIEEICDIKNTDGDLLVNLAEEELGRLVNAERDMKRNAERNGNGRSEGFDGFRQPNGFPGDTPLLFLSKIPVNTFCVAVLELIVAFFLLSFSAYSLASAPPIMIYDYVKGYTFPVMFSGVVSFFASSLTALHSIKMRLPYKVTIYSVLRFSVSTLSIAFNLMIMIMMSRAFATGSIKEYVNIKSSSPEELCAYYESNNCRGYAVSCGGNESHPMCLMEECPGPLNVPCTRRLFSTFARTFVMFLMFSCILVSLFMVDHFLHCRLVRISRMLIPL</sequence>
<proteinExistence type="predicted"/>
<feature type="transmembrane region" description="Helical" evidence="2">
    <location>
        <begin position="345"/>
        <end position="364"/>
    </location>
</feature>
<dbReference type="VEuPathDB" id="TriTrypDB:TvY486_0401350"/>
<feature type="compositionally biased region" description="Basic and acidic residues" evidence="1">
    <location>
        <begin position="131"/>
        <end position="149"/>
    </location>
</feature>
<keyword evidence="2" id="KW-0812">Transmembrane</keyword>
<protein>
    <submittedName>
        <fullName evidence="3">Uncharacterized protein</fullName>
    </submittedName>
</protein>
<feature type="transmembrane region" description="Helical" evidence="2">
    <location>
        <begin position="384"/>
        <end position="407"/>
    </location>
</feature>
<feature type="transmembrane region" description="Helical" evidence="2">
    <location>
        <begin position="513"/>
        <end position="533"/>
    </location>
</feature>